<feature type="region of interest" description="Disordered" evidence="1">
    <location>
        <begin position="65"/>
        <end position="108"/>
    </location>
</feature>
<protein>
    <recommendedName>
        <fullName evidence="4">BTB domain-containing protein</fullName>
    </recommendedName>
</protein>
<evidence type="ECO:0008006" key="4">
    <source>
        <dbReference type="Google" id="ProtNLM"/>
    </source>
</evidence>
<dbReference type="EMBL" id="ML975320">
    <property type="protein sequence ID" value="KAF1833343.1"/>
    <property type="molecule type" value="Genomic_DNA"/>
</dbReference>
<feature type="compositionally biased region" description="Polar residues" evidence="1">
    <location>
        <begin position="88"/>
        <end position="100"/>
    </location>
</feature>
<dbReference type="Proteomes" id="UP000800040">
    <property type="component" value="Unassembled WGS sequence"/>
</dbReference>
<dbReference type="AlphaFoldDB" id="A0A6A5KIS8"/>
<keyword evidence="3" id="KW-1185">Reference proteome</keyword>
<gene>
    <name evidence="2" type="ORF">BDW02DRAFT_599140</name>
</gene>
<name>A0A6A5KIS8_9PLEO</name>
<sequence>MASTVYKLVPYPDTVLILKNPTTRFAVWEQEGAPVSSADQAQHDTDDEINELLNAVTVSSLAELPEQDQPGETICDVDRGSDAESDKSFGNSPTLTSTASAADCNEGDDDDPNTFRLAVFEQHSVVLPSGFPHYLVSSEHLKLSSSTFADMITKENKLDGAGRYYVVLEDCDEEALHILLNILHLKNRQVPREVGLEMLAKIAVLADRYNCVEAVEVFIDVWEDVTLGTHPVPSQYCRELILWLYVTQVFHMSQTFYEVTATAIEYGFDGRLRTMGLPIPTTISDEINRRRWASLRLVSELLQDRLSALRDPNYTCSLRKESSFQCSSILLGTLMKKMDAAGFSSDFERPYPGVSIHEAKHKITKFKAVKWCDPSVSEKYHSCTLVKRLGKTKAWLVEGSQGLELGRFEE</sequence>
<evidence type="ECO:0000313" key="3">
    <source>
        <dbReference type="Proteomes" id="UP000800040"/>
    </source>
</evidence>
<feature type="compositionally biased region" description="Basic and acidic residues" evidence="1">
    <location>
        <begin position="76"/>
        <end position="87"/>
    </location>
</feature>
<reference evidence="2" key="1">
    <citation type="submission" date="2020-01" db="EMBL/GenBank/DDBJ databases">
        <authorList>
            <consortium name="DOE Joint Genome Institute"/>
            <person name="Haridas S."/>
            <person name="Albert R."/>
            <person name="Binder M."/>
            <person name="Bloem J."/>
            <person name="Labutti K."/>
            <person name="Salamov A."/>
            <person name="Andreopoulos B."/>
            <person name="Baker S.E."/>
            <person name="Barry K."/>
            <person name="Bills G."/>
            <person name="Bluhm B.H."/>
            <person name="Cannon C."/>
            <person name="Castanera R."/>
            <person name="Culley D.E."/>
            <person name="Daum C."/>
            <person name="Ezra D."/>
            <person name="Gonzalez J.B."/>
            <person name="Henrissat B."/>
            <person name="Kuo A."/>
            <person name="Liang C."/>
            <person name="Lipzen A."/>
            <person name="Lutzoni F."/>
            <person name="Magnuson J."/>
            <person name="Mondo S."/>
            <person name="Nolan M."/>
            <person name="Ohm R."/>
            <person name="Pangilinan J."/>
            <person name="Park H.-J."/>
            <person name="Ramirez L."/>
            <person name="Alfaro M."/>
            <person name="Sun H."/>
            <person name="Tritt A."/>
            <person name="Yoshinaga Y."/>
            <person name="Zwiers L.-H."/>
            <person name="Turgeon B.G."/>
            <person name="Goodwin S.B."/>
            <person name="Spatafora J.W."/>
            <person name="Crous P.W."/>
            <person name="Grigoriev I.V."/>
        </authorList>
    </citation>
    <scope>NUCLEOTIDE SEQUENCE</scope>
    <source>
        <strain evidence="2">P77</strain>
    </source>
</reference>
<proteinExistence type="predicted"/>
<evidence type="ECO:0000256" key="1">
    <source>
        <dbReference type="SAM" id="MobiDB-lite"/>
    </source>
</evidence>
<organism evidence="2 3">
    <name type="scientific">Decorospora gaudefroyi</name>
    <dbReference type="NCBI Taxonomy" id="184978"/>
    <lineage>
        <taxon>Eukaryota</taxon>
        <taxon>Fungi</taxon>
        <taxon>Dikarya</taxon>
        <taxon>Ascomycota</taxon>
        <taxon>Pezizomycotina</taxon>
        <taxon>Dothideomycetes</taxon>
        <taxon>Pleosporomycetidae</taxon>
        <taxon>Pleosporales</taxon>
        <taxon>Pleosporineae</taxon>
        <taxon>Pleosporaceae</taxon>
        <taxon>Decorospora</taxon>
    </lineage>
</organism>
<evidence type="ECO:0000313" key="2">
    <source>
        <dbReference type="EMBL" id="KAF1833343.1"/>
    </source>
</evidence>
<accession>A0A6A5KIS8</accession>
<dbReference type="OrthoDB" id="5326346at2759"/>